<accession>A0A2N5CS29</accession>
<dbReference type="Proteomes" id="UP000234483">
    <property type="component" value="Unassembled WGS sequence"/>
</dbReference>
<reference evidence="1 4" key="2">
    <citation type="submission" date="2018-01" db="EMBL/GenBank/DDBJ databases">
        <title>Complete genome sequence of Caulobacter flavus RHGG3.</title>
        <authorList>
            <person name="Yang E."/>
        </authorList>
    </citation>
    <scope>NUCLEOTIDE SEQUENCE [LARGE SCALE GENOMIC DNA]</scope>
    <source>
        <strain evidence="1 4">RHGG3</strain>
    </source>
</reference>
<organism evidence="2 3">
    <name type="scientific">Caulobacter flavus</name>
    <dbReference type="NCBI Taxonomy" id="1679497"/>
    <lineage>
        <taxon>Bacteria</taxon>
        <taxon>Pseudomonadati</taxon>
        <taxon>Pseudomonadota</taxon>
        <taxon>Alphaproteobacteria</taxon>
        <taxon>Caulobacterales</taxon>
        <taxon>Caulobacteraceae</taxon>
        <taxon>Caulobacter</taxon>
    </lineage>
</organism>
<evidence type="ECO:0008006" key="5">
    <source>
        <dbReference type="Google" id="ProtNLM"/>
    </source>
</evidence>
<evidence type="ECO:0000313" key="3">
    <source>
        <dbReference type="Proteomes" id="UP000234483"/>
    </source>
</evidence>
<keyword evidence="4" id="KW-1185">Reference proteome</keyword>
<dbReference type="InterPro" id="IPR035959">
    <property type="entry name" value="RutC-like_sf"/>
</dbReference>
<dbReference type="RefSeq" id="WP_101713861.1">
    <property type="nucleotide sequence ID" value="NZ_CP026100.1"/>
</dbReference>
<evidence type="ECO:0000313" key="2">
    <source>
        <dbReference type="EMBL" id="PLR12797.1"/>
    </source>
</evidence>
<sequence length="152" mass="16234">MTNPSATIDKQAAYLGVPWEDAYGYAQAIKVGNTIRVSGQLSHDDQGKLIAPAALDAHGRPADFSTMEAQMRATYANAAKVLAQYGASLDNVVEETLYVLDVDAAFAVASKVRGEAYDVARPMVASNLIGVSRLAFPEQIIEITFTALLPET</sequence>
<proteinExistence type="predicted"/>
<dbReference type="GO" id="GO:0019239">
    <property type="term" value="F:deaminase activity"/>
    <property type="evidence" value="ECO:0007669"/>
    <property type="project" value="TreeGrafter"/>
</dbReference>
<dbReference type="GO" id="GO:0005829">
    <property type="term" value="C:cytosol"/>
    <property type="evidence" value="ECO:0007669"/>
    <property type="project" value="TreeGrafter"/>
</dbReference>
<dbReference type="Pfam" id="PF01042">
    <property type="entry name" value="Ribonuc_L-PSP"/>
    <property type="match status" value="1"/>
</dbReference>
<dbReference type="EMBL" id="CP026100">
    <property type="protein sequence ID" value="AYV46500.1"/>
    <property type="molecule type" value="Genomic_DNA"/>
</dbReference>
<dbReference type="AlphaFoldDB" id="A0A2N5CS29"/>
<dbReference type="Proteomes" id="UP000281192">
    <property type="component" value="Chromosome"/>
</dbReference>
<dbReference type="SUPFAM" id="SSF55298">
    <property type="entry name" value="YjgF-like"/>
    <property type="match status" value="1"/>
</dbReference>
<evidence type="ECO:0000313" key="1">
    <source>
        <dbReference type="EMBL" id="AYV46500.1"/>
    </source>
</evidence>
<dbReference type="EMBL" id="PJRQ01000030">
    <property type="protein sequence ID" value="PLR12797.1"/>
    <property type="molecule type" value="Genomic_DNA"/>
</dbReference>
<dbReference type="InterPro" id="IPR006175">
    <property type="entry name" value="YjgF/YER057c/UK114"/>
</dbReference>
<gene>
    <name evidence="1" type="ORF">C1707_09620</name>
    <name evidence="2" type="ORF">CFHF_15305</name>
</gene>
<dbReference type="OrthoDB" id="9799840at2"/>
<dbReference type="Gene3D" id="3.30.1330.40">
    <property type="entry name" value="RutC-like"/>
    <property type="match status" value="1"/>
</dbReference>
<dbReference type="KEGG" id="cfh:C1707_09620"/>
<protein>
    <recommendedName>
        <fullName evidence="5">RidA family protein</fullName>
    </recommendedName>
</protein>
<dbReference type="PANTHER" id="PTHR11803:SF39">
    <property type="entry name" value="2-IMINOBUTANOATE_2-IMINOPROPANOATE DEAMINASE"/>
    <property type="match status" value="1"/>
</dbReference>
<evidence type="ECO:0000313" key="4">
    <source>
        <dbReference type="Proteomes" id="UP000281192"/>
    </source>
</evidence>
<reference evidence="2 3" key="1">
    <citation type="submission" date="2017-12" db="EMBL/GenBank/DDBJ databases">
        <title>The genome sequence of Caulobacter flavus CGMCC1 15093.</title>
        <authorList>
            <person name="Gao J."/>
            <person name="Mao X."/>
            <person name="Sun J."/>
        </authorList>
    </citation>
    <scope>NUCLEOTIDE SEQUENCE [LARGE SCALE GENOMIC DNA]</scope>
    <source>
        <strain evidence="2 3">CGMCC1 15093</strain>
    </source>
</reference>
<dbReference type="PANTHER" id="PTHR11803">
    <property type="entry name" value="2-IMINOBUTANOATE/2-IMINOPROPANOATE DEAMINASE RIDA"/>
    <property type="match status" value="1"/>
</dbReference>
<name>A0A2N5CS29_9CAUL</name>